<organism evidence="6">
    <name type="scientific">Leptocylindrus danicus</name>
    <dbReference type="NCBI Taxonomy" id="163516"/>
    <lineage>
        <taxon>Eukaryota</taxon>
        <taxon>Sar</taxon>
        <taxon>Stramenopiles</taxon>
        <taxon>Ochrophyta</taxon>
        <taxon>Bacillariophyta</taxon>
        <taxon>Coscinodiscophyceae</taxon>
        <taxon>Chaetocerotophycidae</taxon>
        <taxon>Leptocylindrales</taxon>
        <taxon>Leptocylindraceae</taxon>
        <taxon>Leptocylindrus</taxon>
    </lineage>
</organism>
<protein>
    <recommendedName>
        <fullName evidence="5">Photosystem II 12 kDa extrinsic protein</fullName>
    </recommendedName>
</protein>
<dbReference type="GO" id="GO:0015979">
    <property type="term" value="P:photosynthesis"/>
    <property type="evidence" value="ECO:0007669"/>
    <property type="project" value="InterPro"/>
</dbReference>
<evidence type="ECO:0000256" key="2">
    <source>
        <dbReference type="ARBA" id="ARBA00010827"/>
    </source>
</evidence>
<dbReference type="GO" id="GO:0042549">
    <property type="term" value="P:photosystem II stabilization"/>
    <property type="evidence" value="ECO:0007669"/>
    <property type="project" value="InterPro"/>
</dbReference>
<reference evidence="6" key="1">
    <citation type="submission" date="2021-01" db="EMBL/GenBank/DDBJ databases">
        <authorList>
            <person name="Corre E."/>
            <person name="Pelletier E."/>
            <person name="Niang G."/>
            <person name="Scheremetjew M."/>
            <person name="Finn R."/>
            <person name="Kale V."/>
            <person name="Holt S."/>
            <person name="Cochrane G."/>
            <person name="Meng A."/>
            <person name="Brown T."/>
            <person name="Cohen L."/>
        </authorList>
    </citation>
    <scope>NUCLEOTIDE SEQUENCE</scope>
    <source>
        <strain evidence="6">B650</strain>
    </source>
</reference>
<dbReference type="Gene3D" id="1.10.150.320">
    <property type="entry name" value="Photosystem II 12 kDa extrinsic protein"/>
    <property type="match status" value="1"/>
</dbReference>
<evidence type="ECO:0000256" key="3">
    <source>
        <dbReference type="ARBA" id="ARBA00023078"/>
    </source>
</evidence>
<evidence type="ECO:0000313" key="6">
    <source>
        <dbReference type="EMBL" id="CAD9610644.1"/>
    </source>
</evidence>
<dbReference type="SUPFAM" id="SSF81585">
    <property type="entry name" value="PsbU/PolX domain-like"/>
    <property type="match status" value="1"/>
</dbReference>
<dbReference type="EMBL" id="HBGY01031788">
    <property type="protein sequence ID" value="CAD9610644.1"/>
    <property type="molecule type" value="Transcribed_RNA"/>
</dbReference>
<keyword evidence="4" id="KW-0472">Membrane</keyword>
<dbReference type="GO" id="GO:0019898">
    <property type="term" value="C:extrinsic component of membrane"/>
    <property type="evidence" value="ECO:0007669"/>
    <property type="project" value="InterPro"/>
</dbReference>
<dbReference type="AlphaFoldDB" id="A0A7S2LMY5"/>
<comment type="subcellular location">
    <subcellularLocation>
        <location evidence="1">Membrane</location>
        <topology evidence="1">Peripheral membrane protein</topology>
    </subcellularLocation>
</comment>
<proteinExistence type="inferred from homology"/>
<name>A0A7S2LMY5_9STRA</name>
<sequence length="168" mass="18580">MKNVIIYLIAIAIIPAHIASLAFNSQNLSKQTLLKASNDKDPQVERSARRELFSKIGLASSAYLAMMVPPVPAHAVRDFANVGLLGGSNVVDVNNANIRVYLKMQGMYPNIARKIAENGPYKNVGDIFNIPGLTEAEKTIIRRHESKLTATKPSPEYFIDRINNGLYR</sequence>
<dbReference type="GO" id="GO:0009523">
    <property type="term" value="C:photosystem II"/>
    <property type="evidence" value="ECO:0007669"/>
    <property type="project" value="InterPro"/>
</dbReference>
<comment type="similarity">
    <text evidence="2">Belongs to the PsbU family.</text>
</comment>
<evidence type="ECO:0000256" key="5">
    <source>
        <dbReference type="ARBA" id="ARBA00043089"/>
    </source>
</evidence>
<dbReference type="Pfam" id="PF06514">
    <property type="entry name" value="PsbU"/>
    <property type="match status" value="1"/>
</dbReference>
<evidence type="ECO:0000256" key="1">
    <source>
        <dbReference type="ARBA" id="ARBA00004170"/>
    </source>
</evidence>
<keyword evidence="3" id="KW-0793">Thylakoid</keyword>
<gene>
    <name evidence="6" type="ORF">LDAN0321_LOCUS19837</name>
</gene>
<dbReference type="InterPro" id="IPR010527">
    <property type="entry name" value="PSII_PsbU"/>
</dbReference>
<evidence type="ECO:0000256" key="4">
    <source>
        <dbReference type="ARBA" id="ARBA00023136"/>
    </source>
</evidence>
<accession>A0A7S2LMY5</accession>